<evidence type="ECO:0000256" key="1">
    <source>
        <dbReference type="SAM" id="MobiDB-lite"/>
    </source>
</evidence>
<keyword evidence="2" id="KW-0472">Membrane</keyword>
<comment type="caution">
    <text evidence="3">The sequence shown here is derived from an EMBL/GenBank/DDBJ whole genome shotgun (WGS) entry which is preliminary data.</text>
</comment>
<protein>
    <recommendedName>
        <fullName evidence="5">TLC domain-containing protein</fullName>
    </recommendedName>
</protein>
<dbReference type="EMBL" id="JAPDMZ010000065">
    <property type="protein sequence ID" value="KAK0552255.1"/>
    <property type="molecule type" value="Genomic_DNA"/>
</dbReference>
<keyword evidence="2" id="KW-1133">Transmembrane helix</keyword>
<feature type="transmembrane region" description="Helical" evidence="2">
    <location>
        <begin position="215"/>
        <end position="234"/>
    </location>
</feature>
<dbReference type="AlphaFoldDB" id="A0AAN6JSG5"/>
<evidence type="ECO:0008006" key="5">
    <source>
        <dbReference type="Google" id="ProtNLM"/>
    </source>
</evidence>
<evidence type="ECO:0000313" key="3">
    <source>
        <dbReference type="EMBL" id="KAK0552255.1"/>
    </source>
</evidence>
<organism evidence="3 4">
    <name type="scientific">Tilletia horrida</name>
    <dbReference type="NCBI Taxonomy" id="155126"/>
    <lineage>
        <taxon>Eukaryota</taxon>
        <taxon>Fungi</taxon>
        <taxon>Dikarya</taxon>
        <taxon>Basidiomycota</taxon>
        <taxon>Ustilaginomycotina</taxon>
        <taxon>Exobasidiomycetes</taxon>
        <taxon>Tilletiales</taxon>
        <taxon>Tilletiaceae</taxon>
        <taxon>Tilletia</taxon>
    </lineage>
</organism>
<sequence>MNSAAAAQLAGVPMYADLEPSVLGRLTSMLNEKTLPTTPYFFSSATFIFLVLIWAFLQLISMTMAFFLGKRYTSMNFDQRRTSDIYILNCVLTTAAAALQFASIGAFSLKFYSWQFDLLRIAATFVASNYVVEMIYRPRMRLPMIAHHLLTLFLIMLSLSILYEVKNPSILLSGNMLMFLATLEQPTFIALLMYRLRCSKRSVNFALKFSSVQTIVIKSVAAAGAIAIWFKWQRHDTPSASRAYDILFWISIGGLYITQWYGCIVTWKISTTLNNRYRSHAESAPARNHSDAADIESQIIADKSVEELTKVPSARRKARVIVSRRPNSLEPSQLPSRTSSLYSPSAPASPSPAATPLPYYSHNPTQEEQQVYYFADRGMPVLPGQTATTMVDHDPSCPLSSPASSLYHEPLSQLGHHRNFQI</sequence>
<feature type="transmembrane region" description="Helical" evidence="2">
    <location>
        <begin position="144"/>
        <end position="163"/>
    </location>
</feature>
<dbReference type="Proteomes" id="UP001176517">
    <property type="component" value="Unassembled WGS sequence"/>
</dbReference>
<feature type="region of interest" description="Disordered" evidence="1">
    <location>
        <begin position="322"/>
        <end position="356"/>
    </location>
</feature>
<feature type="transmembrane region" description="Helical" evidence="2">
    <location>
        <begin position="112"/>
        <end position="132"/>
    </location>
</feature>
<feature type="compositionally biased region" description="Polar residues" evidence="1">
    <location>
        <begin position="325"/>
        <end position="337"/>
    </location>
</feature>
<reference evidence="3" key="1">
    <citation type="journal article" date="2023" name="PhytoFront">
        <title>Draft Genome Resources of Seven Strains of Tilletia horrida, Causal Agent of Kernel Smut of Rice.</title>
        <authorList>
            <person name="Khanal S."/>
            <person name="Antony Babu S."/>
            <person name="Zhou X.G."/>
        </authorList>
    </citation>
    <scope>NUCLEOTIDE SEQUENCE</scope>
    <source>
        <strain evidence="3">TX6</strain>
    </source>
</reference>
<accession>A0AAN6JSG5</accession>
<proteinExistence type="predicted"/>
<feature type="transmembrane region" description="Helical" evidence="2">
    <location>
        <begin position="246"/>
        <end position="269"/>
    </location>
</feature>
<evidence type="ECO:0000313" key="4">
    <source>
        <dbReference type="Proteomes" id="UP001176517"/>
    </source>
</evidence>
<feature type="transmembrane region" description="Helical" evidence="2">
    <location>
        <begin position="86"/>
        <end position="106"/>
    </location>
</feature>
<keyword evidence="2" id="KW-0812">Transmembrane</keyword>
<keyword evidence="4" id="KW-1185">Reference proteome</keyword>
<feature type="transmembrane region" description="Helical" evidence="2">
    <location>
        <begin position="169"/>
        <end position="194"/>
    </location>
</feature>
<gene>
    <name evidence="3" type="ORF">OC846_002952</name>
</gene>
<name>A0AAN6JSG5_9BASI</name>
<evidence type="ECO:0000256" key="2">
    <source>
        <dbReference type="SAM" id="Phobius"/>
    </source>
</evidence>
<feature type="transmembrane region" description="Helical" evidence="2">
    <location>
        <begin position="40"/>
        <end position="66"/>
    </location>
</feature>